<dbReference type="PROSITE" id="PS50195">
    <property type="entry name" value="PX"/>
    <property type="match status" value="1"/>
</dbReference>
<organism evidence="3 4">
    <name type="scientific">Eptatretus burgeri</name>
    <name type="common">Inshore hagfish</name>
    <dbReference type="NCBI Taxonomy" id="7764"/>
    <lineage>
        <taxon>Eukaryota</taxon>
        <taxon>Metazoa</taxon>
        <taxon>Chordata</taxon>
        <taxon>Craniata</taxon>
        <taxon>Vertebrata</taxon>
        <taxon>Cyclostomata</taxon>
        <taxon>Myxini</taxon>
        <taxon>Myxiniformes</taxon>
        <taxon>Myxinidae</taxon>
        <taxon>Eptatretinae</taxon>
        <taxon>Eptatretus</taxon>
    </lineage>
</organism>
<reference evidence="3" key="1">
    <citation type="submission" date="2025-08" db="UniProtKB">
        <authorList>
            <consortium name="Ensembl"/>
        </authorList>
    </citation>
    <scope>IDENTIFICATION</scope>
</reference>
<dbReference type="InterPro" id="IPR051866">
    <property type="entry name" value="Intracell_Sig-Traffick_Protein"/>
</dbReference>
<dbReference type="CDD" id="cd02677">
    <property type="entry name" value="MIT_SNX15"/>
    <property type="match status" value="1"/>
</dbReference>
<dbReference type="PANTHER" id="PTHR15508">
    <property type="entry name" value="RIBOSOMAL PROTEIN S6 KINASE"/>
    <property type="match status" value="1"/>
</dbReference>
<dbReference type="PANTHER" id="PTHR15508:SF9">
    <property type="entry name" value="SORTING NEXIN-15"/>
    <property type="match status" value="1"/>
</dbReference>
<proteinExistence type="predicted"/>
<dbReference type="InterPro" id="IPR036181">
    <property type="entry name" value="MIT_dom_sf"/>
</dbReference>
<dbReference type="InterPro" id="IPR036871">
    <property type="entry name" value="PX_dom_sf"/>
</dbReference>
<dbReference type="Gene3D" id="1.20.58.80">
    <property type="entry name" value="Phosphotransferase system, lactose/cellobiose-type IIA subunit"/>
    <property type="match status" value="1"/>
</dbReference>
<dbReference type="Pfam" id="PF00787">
    <property type="entry name" value="PX"/>
    <property type="match status" value="1"/>
</dbReference>
<dbReference type="InterPro" id="IPR001683">
    <property type="entry name" value="PX_dom"/>
</dbReference>
<keyword evidence="4" id="KW-1185">Reference proteome</keyword>
<feature type="domain" description="PX" evidence="2">
    <location>
        <begin position="6"/>
        <end position="130"/>
    </location>
</feature>
<dbReference type="SMART" id="SM00745">
    <property type="entry name" value="MIT"/>
    <property type="match status" value="1"/>
</dbReference>
<sequence>MPRRGVDDTTHLYEVRDVRLHPKGHTEYKVVMKVSSQKRPADVQETVVWRRYSDFRKLHRDLLYIHRNLFRKEEEFPPFPKPTVFGRFEEAVIKERRKSAEELLRFASTITALHNSKQLKSFFEGGEEQLPSETNAPIGLPDPLVPFPRDESVQTSCLTGPFTEPSGSKHSGSFDEDALLGLDILPDLPKVMDGTCRASVEVYDTEDIAEHKTQVASLSTGEEECCQDNFVPPWDEHLDDICDGPQPGRSPAPPGDTEGMMETAKVLAVHEMAMFDPCAKPEGTPEPKLQDDWLSVLREVESSVETRGQPMADSRWREDGAPAGQTWAPGQCVTMAGQKVRLAMEKETAGLHREAFGLYKAAVDVLLQGMQGDPSPERRELVELKTAQYLRRAKAIFDEHLKGSAQKGPEEDL</sequence>
<feature type="region of interest" description="Disordered" evidence="1">
    <location>
        <begin position="304"/>
        <end position="326"/>
    </location>
</feature>
<dbReference type="GO" id="GO:0035091">
    <property type="term" value="F:phosphatidylinositol binding"/>
    <property type="evidence" value="ECO:0007669"/>
    <property type="project" value="InterPro"/>
</dbReference>
<dbReference type="SUPFAM" id="SSF116846">
    <property type="entry name" value="MIT domain"/>
    <property type="match status" value="1"/>
</dbReference>
<protein>
    <recommendedName>
        <fullName evidence="2">PX domain-containing protein</fullName>
    </recommendedName>
</protein>
<evidence type="ECO:0000259" key="2">
    <source>
        <dbReference type="PROSITE" id="PS50195"/>
    </source>
</evidence>
<dbReference type="Proteomes" id="UP000694388">
    <property type="component" value="Unplaced"/>
</dbReference>
<evidence type="ECO:0000313" key="4">
    <source>
        <dbReference type="Proteomes" id="UP000694388"/>
    </source>
</evidence>
<dbReference type="GeneTree" id="ENSGT00940000160125"/>
<evidence type="ECO:0000313" key="3">
    <source>
        <dbReference type="Ensembl" id="ENSEBUP00000004924.1"/>
    </source>
</evidence>
<dbReference type="Ensembl" id="ENSEBUT00000005362.1">
    <property type="protein sequence ID" value="ENSEBUP00000004924.1"/>
    <property type="gene ID" value="ENSEBUG00000003413.1"/>
</dbReference>
<dbReference type="SMART" id="SM00312">
    <property type="entry name" value="PX"/>
    <property type="match status" value="1"/>
</dbReference>
<evidence type="ECO:0000256" key="1">
    <source>
        <dbReference type="SAM" id="MobiDB-lite"/>
    </source>
</evidence>
<dbReference type="Pfam" id="PF04212">
    <property type="entry name" value="MIT"/>
    <property type="match status" value="1"/>
</dbReference>
<reference evidence="3" key="2">
    <citation type="submission" date="2025-09" db="UniProtKB">
        <authorList>
            <consortium name="Ensembl"/>
        </authorList>
    </citation>
    <scope>IDENTIFICATION</scope>
</reference>
<dbReference type="AlphaFoldDB" id="A0A8C4NAR2"/>
<dbReference type="InterPro" id="IPR007330">
    <property type="entry name" value="MIT_dom"/>
</dbReference>
<accession>A0A8C4NAR2</accession>
<dbReference type="SUPFAM" id="SSF64268">
    <property type="entry name" value="PX domain"/>
    <property type="match status" value="1"/>
</dbReference>
<name>A0A8C4NAR2_EPTBU</name>
<dbReference type="Gene3D" id="3.30.1520.10">
    <property type="entry name" value="Phox-like domain"/>
    <property type="match status" value="1"/>
</dbReference>